<name>A0A0A2XSM7_9PAST</name>
<evidence type="ECO:0000313" key="13">
    <source>
        <dbReference type="EMBL" id="KGQ34007.1"/>
    </source>
</evidence>
<dbReference type="GO" id="GO:0016491">
    <property type="term" value="F:oxidoreductase activity"/>
    <property type="evidence" value="ECO:0007669"/>
    <property type="project" value="UniProtKB-KW"/>
</dbReference>
<evidence type="ECO:0000256" key="7">
    <source>
        <dbReference type="ARBA" id="ARBA00023002"/>
    </source>
</evidence>
<evidence type="ECO:0000256" key="2">
    <source>
        <dbReference type="ARBA" id="ARBA00022630"/>
    </source>
</evidence>
<dbReference type="Proteomes" id="UP000030526">
    <property type="component" value="Unassembled WGS sequence"/>
</dbReference>
<dbReference type="CDD" id="cd06215">
    <property type="entry name" value="FNR_iron_sulfur_binding_1"/>
    <property type="match status" value="1"/>
</dbReference>
<keyword evidence="6" id="KW-0472">Membrane</keyword>
<evidence type="ECO:0000313" key="14">
    <source>
        <dbReference type="Proteomes" id="UP000030526"/>
    </source>
</evidence>
<dbReference type="Gene3D" id="2.40.30.10">
    <property type="entry name" value="Translation factors"/>
    <property type="match status" value="1"/>
</dbReference>
<dbReference type="NCBIfam" id="NF007964">
    <property type="entry name" value="PRK10684.1"/>
    <property type="match status" value="1"/>
</dbReference>
<feature type="domain" description="FAD-binding FR-type" evidence="12">
    <location>
        <begin position="7"/>
        <end position="107"/>
    </location>
</feature>
<dbReference type="PROSITE" id="PS51384">
    <property type="entry name" value="FAD_FR"/>
    <property type="match status" value="1"/>
</dbReference>
<keyword evidence="6" id="KW-0812">Transmembrane</keyword>
<keyword evidence="7" id="KW-0560">Oxidoreductase</keyword>
<gene>
    <name evidence="13" type="ORF">JP32_01445</name>
</gene>
<dbReference type="SUPFAM" id="SSF54292">
    <property type="entry name" value="2Fe-2S ferredoxin-like"/>
    <property type="match status" value="1"/>
</dbReference>
<keyword evidence="6" id="KW-1133">Transmembrane helix</keyword>
<dbReference type="EMBL" id="JPXS01000010">
    <property type="protein sequence ID" value="KGQ34007.1"/>
    <property type="molecule type" value="Genomic_DNA"/>
</dbReference>
<dbReference type="GO" id="GO:0051537">
    <property type="term" value="F:2 iron, 2 sulfur cluster binding"/>
    <property type="evidence" value="ECO:0007669"/>
    <property type="project" value="UniProtKB-KW"/>
</dbReference>
<dbReference type="PROSITE" id="PS51085">
    <property type="entry name" value="2FE2S_FER_2"/>
    <property type="match status" value="1"/>
</dbReference>
<dbReference type="InterPro" id="IPR008333">
    <property type="entry name" value="Cbr1-like_FAD-bd_dom"/>
</dbReference>
<evidence type="ECO:0000256" key="6">
    <source>
        <dbReference type="ARBA" id="ARBA00022989"/>
    </source>
</evidence>
<dbReference type="Gene3D" id="3.40.50.80">
    <property type="entry name" value="Nucleotide-binding domain of ferredoxin-NADP reductase (FNR) module"/>
    <property type="match status" value="1"/>
</dbReference>
<evidence type="ECO:0000256" key="9">
    <source>
        <dbReference type="ARBA" id="ARBA00023014"/>
    </source>
</evidence>
<evidence type="ECO:0000256" key="3">
    <source>
        <dbReference type="ARBA" id="ARBA00022714"/>
    </source>
</evidence>
<dbReference type="InterPro" id="IPR050415">
    <property type="entry name" value="MRET"/>
</dbReference>
<evidence type="ECO:0000256" key="1">
    <source>
        <dbReference type="ARBA" id="ARBA00001974"/>
    </source>
</evidence>
<comment type="caution">
    <text evidence="13">The sequence shown here is derived from an EMBL/GenBank/DDBJ whole genome shotgun (WGS) entry which is preliminary data.</text>
</comment>
<keyword evidence="5" id="KW-0274">FAD</keyword>
<dbReference type="PROSITE" id="PS00197">
    <property type="entry name" value="2FE2S_FER_1"/>
    <property type="match status" value="1"/>
</dbReference>
<dbReference type="AlphaFoldDB" id="A0A0A2XSM7"/>
<dbReference type="Pfam" id="PF00970">
    <property type="entry name" value="FAD_binding_6"/>
    <property type="match status" value="1"/>
</dbReference>
<dbReference type="Pfam" id="PF00111">
    <property type="entry name" value="Fer2"/>
    <property type="match status" value="1"/>
</dbReference>
<evidence type="ECO:0000256" key="4">
    <source>
        <dbReference type="ARBA" id="ARBA00022723"/>
    </source>
</evidence>
<keyword evidence="8" id="KW-0408">Iron</keyword>
<dbReference type="InterPro" id="IPR012675">
    <property type="entry name" value="Beta-grasp_dom_sf"/>
</dbReference>
<dbReference type="Pfam" id="PF00175">
    <property type="entry name" value="NAD_binding_1"/>
    <property type="match status" value="1"/>
</dbReference>
<dbReference type="SUPFAM" id="SSF63380">
    <property type="entry name" value="Riboflavin synthase domain-like"/>
    <property type="match status" value="1"/>
</dbReference>
<comment type="similarity">
    <text evidence="10">In the N-terminal section; belongs to the FAD-binding oxidoreductase type 6 family.</text>
</comment>
<dbReference type="InterPro" id="IPR036010">
    <property type="entry name" value="2Fe-2S_ferredoxin-like_sf"/>
</dbReference>
<keyword evidence="3" id="KW-0001">2Fe-2S</keyword>
<dbReference type="InterPro" id="IPR001041">
    <property type="entry name" value="2Fe-2S_ferredoxin-type"/>
</dbReference>
<feature type="domain" description="2Fe-2S ferredoxin-type" evidence="11">
    <location>
        <begin position="250"/>
        <end position="339"/>
    </location>
</feature>
<accession>A0A0A2XSM7</accession>
<keyword evidence="2" id="KW-0285">Flavoprotein</keyword>
<dbReference type="GO" id="GO:0046872">
    <property type="term" value="F:metal ion binding"/>
    <property type="evidence" value="ECO:0007669"/>
    <property type="project" value="UniProtKB-KW"/>
</dbReference>
<dbReference type="PRINTS" id="PR00406">
    <property type="entry name" value="CYTB5RDTASE"/>
</dbReference>
<proteinExistence type="inferred from homology"/>
<comment type="cofactor">
    <cofactor evidence="1">
        <name>FAD</name>
        <dbReference type="ChEBI" id="CHEBI:57692"/>
    </cofactor>
</comment>
<keyword evidence="4" id="KW-0479">Metal-binding</keyword>
<dbReference type="PANTHER" id="PTHR47354:SF6">
    <property type="entry name" value="NADH OXIDOREDUCTASE HCR"/>
    <property type="match status" value="1"/>
</dbReference>
<evidence type="ECO:0000256" key="8">
    <source>
        <dbReference type="ARBA" id="ARBA00023004"/>
    </source>
</evidence>
<dbReference type="RefSeq" id="WP_039083403.1">
    <property type="nucleotide sequence ID" value="NZ_JPXS01000010.1"/>
</dbReference>
<sequence length="339" mass="37480">MSNQNPLCTNEMFVHSIVQETDDVYTLSLITQDFYPYEAGQYALVSIKNTPDIARAYTLSSTPGLSRFVTLTVRRINNGVGSNWLTSEVKVGDSLWLSDPMGEFTCSKIKADNYLLVAGGCGVTPIMSMTRWLLAHRPEVNIKVLYSVHSPKDVIFKREWELLKQQYPQLNLFMNATTDIEEGFLAGRISPEMLSEIVPNIADYTILTCGPESYMKDLQAMTETLGVPPERFFLEQFHSSSENCLLDNSKQLTLTITNPVPQTFSVPVGMTLLNALEENKMPIIAACRSGICGSCKTKVISGDFETSTTGPLTAAEIEKGYVLACSCHLKGNVSVDLMP</sequence>
<dbReference type="CDD" id="cd00207">
    <property type="entry name" value="fer2"/>
    <property type="match status" value="1"/>
</dbReference>
<evidence type="ECO:0000259" key="12">
    <source>
        <dbReference type="PROSITE" id="PS51384"/>
    </source>
</evidence>
<dbReference type="InterPro" id="IPR017927">
    <property type="entry name" value="FAD-bd_FR_type"/>
</dbReference>
<dbReference type="InterPro" id="IPR039261">
    <property type="entry name" value="FNR_nucleotide-bd"/>
</dbReference>
<organism evidence="13 14">
    <name type="scientific">Gallibacterium anatis</name>
    <dbReference type="NCBI Taxonomy" id="750"/>
    <lineage>
        <taxon>Bacteria</taxon>
        <taxon>Pseudomonadati</taxon>
        <taxon>Pseudomonadota</taxon>
        <taxon>Gammaproteobacteria</taxon>
        <taxon>Pasteurellales</taxon>
        <taxon>Pasteurellaceae</taxon>
        <taxon>Gallibacterium</taxon>
    </lineage>
</organism>
<dbReference type="SUPFAM" id="SSF52343">
    <property type="entry name" value="Ferredoxin reductase-like, C-terminal NADP-linked domain"/>
    <property type="match status" value="1"/>
</dbReference>
<protein>
    <submittedName>
        <fullName evidence="13">Flavodoxin reductase</fullName>
    </submittedName>
</protein>
<dbReference type="InterPro" id="IPR017938">
    <property type="entry name" value="Riboflavin_synthase-like_b-brl"/>
</dbReference>
<dbReference type="Gene3D" id="3.10.20.30">
    <property type="match status" value="1"/>
</dbReference>
<dbReference type="PANTHER" id="PTHR47354">
    <property type="entry name" value="NADH OXIDOREDUCTASE HCR"/>
    <property type="match status" value="1"/>
</dbReference>
<reference evidence="13 14" key="1">
    <citation type="submission" date="2014-08" db="EMBL/GenBank/DDBJ databases">
        <title>Chaperone-usher fimbriae in a diverse selection of Gallibacterium genomes.</title>
        <authorList>
            <person name="Kudirkiene E."/>
            <person name="Bager R.J."/>
            <person name="Johnson T.J."/>
            <person name="Bojesen A.M."/>
        </authorList>
    </citation>
    <scope>NUCLEOTIDE SEQUENCE [LARGE SCALE GENOMIC DNA]</scope>
    <source>
        <strain evidence="13 14">20558/3kl.</strain>
    </source>
</reference>
<evidence type="ECO:0000259" key="11">
    <source>
        <dbReference type="PROSITE" id="PS51085"/>
    </source>
</evidence>
<dbReference type="InterPro" id="IPR006058">
    <property type="entry name" value="2Fe2S_fd_BS"/>
</dbReference>
<dbReference type="InterPro" id="IPR001433">
    <property type="entry name" value="OxRdtase_FAD/NAD-bd"/>
</dbReference>
<keyword evidence="9" id="KW-0411">Iron-sulfur</keyword>
<evidence type="ECO:0000256" key="10">
    <source>
        <dbReference type="ARBA" id="ARBA00061434"/>
    </source>
</evidence>
<evidence type="ECO:0000256" key="5">
    <source>
        <dbReference type="ARBA" id="ARBA00022827"/>
    </source>
</evidence>